<dbReference type="AlphaFoldDB" id="A0A367LAA7"/>
<protein>
    <submittedName>
        <fullName evidence="3">Uncharacterized protein</fullName>
    </submittedName>
</protein>
<feature type="chain" id="PRO_5016877244" evidence="2">
    <location>
        <begin position="30"/>
        <end position="176"/>
    </location>
</feature>
<gene>
    <name evidence="3" type="ORF">L249_7602</name>
</gene>
<evidence type="ECO:0000256" key="2">
    <source>
        <dbReference type="SAM" id="SignalP"/>
    </source>
</evidence>
<proteinExistence type="predicted"/>
<evidence type="ECO:0000313" key="3">
    <source>
        <dbReference type="EMBL" id="RCI11344.1"/>
    </source>
</evidence>
<dbReference type="EMBL" id="LKCN02000010">
    <property type="protein sequence ID" value="RCI11344.1"/>
    <property type="molecule type" value="Genomic_DNA"/>
</dbReference>
<feature type="compositionally biased region" description="Basic and acidic residues" evidence="1">
    <location>
        <begin position="130"/>
        <end position="141"/>
    </location>
</feature>
<reference evidence="3 4" key="1">
    <citation type="journal article" date="2015" name="BMC Genomics">
        <title>Insights from the genome of Ophiocordyceps polyrhachis-furcata to pathogenicity and host specificity in insect fungi.</title>
        <authorList>
            <person name="Wichadakul D."/>
            <person name="Kobmoo N."/>
            <person name="Ingsriswang S."/>
            <person name="Tangphatsornruang S."/>
            <person name="Chantasingh D."/>
            <person name="Luangsa-ard J.J."/>
            <person name="Eurwilaichitr L."/>
        </authorList>
    </citation>
    <scope>NUCLEOTIDE SEQUENCE [LARGE SCALE GENOMIC DNA]</scope>
    <source>
        <strain evidence="3 4">BCC 54312</strain>
    </source>
</reference>
<feature type="region of interest" description="Disordered" evidence="1">
    <location>
        <begin position="51"/>
        <end position="148"/>
    </location>
</feature>
<sequence>MGTMVLTAALALIWRMVLLALLFQHESSSLDFSSHGFFSSLTVVLTSPVVRKEEEKRKGKKKRKETRLPAAGKGSFNTASWDVAARESVEEKKKWLDKGGGGQSAADDHRPPFSVARAVRKLSVPSSGGGEKDRRTIERSRGRGKKQQSITITITITITIITTSREIISHSVKAPT</sequence>
<dbReference type="Proteomes" id="UP000253664">
    <property type="component" value="Unassembled WGS sequence"/>
</dbReference>
<evidence type="ECO:0000256" key="1">
    <source>
        <dbReference type="SAM" id="MobiDB-lite"/>
    </source>
</evidence>
<evidence type="ECO:0000313" key="4">
    <source>
        <dbReference type="Proteomes" id="UP000253664"/>
    </source>
</evidence>
<accession>A0A367LAA7</accession>
<feature type="signal peptide" evidence="2">
    <location>
        <begin position="1"/>
        <end position="29"/>
    </location>
</feature>
<name>A0A367LAA7_9HYPO</name>
<keyword evidence="2" id="KW-0732">Signal</keyword>
<comment type="caution">
    <text evidence="3">The sequence shown here is derived from an EMBL/GenBank/DDBJ whole genome shotgun (WGS) entry which is preliminary data.</text>
</comment>
<feature type="compositionally biased region" description="Basic and acidic residues" evidence="1">
    <location>
        <begin position="84"/>
        <end position="97"/>
    </location>
</feature>
<keyword evidence="4" id="KW-1185">Reference proteome</keyword>
<organism evidence="3 4">
    <name type="scientific">Ophiocordyceps polyrhachis-furcata BCC 54312</name>
    <dbReference type="NCBI Taxonomy" id="1330021"/>
    <lineage>
        <taxon>Eukaryota</taxon>
        <taxon>Fungi</taxon>
        <taxon>Dikarya</taxon>
        <taxon>Ascomycota</taxon>
        <taxon>Pezizomycotina</taxon>
        <taxon>Sordariomycetes</taxon>
        <taxon>Hypocreomycetidae</taxon>
        <taxon>Hypocreales</taxon>
        <taxon>Ophiocordycipitaceae</taxon>
        <taxon>Ophiocordyceps</taxon>
    </lineage>
</organism>